<dbReference type="GO" id="GO:0005789">
    <property type="term" value="C:endoplasmic reticulum membrane"/>
    <property type="evidence" value="ECO:0007669"/>
    <property type="project" value="UniProtKB-SubCell"/>
</dbReference>
<dbReference type="Proteomes" id="UP000186817">
    <property type="component" value="Unassembled WGS sequence"/>
</dbReference>
<keyword evidence="14" id="KW-1185">Reference proteome</keyword>
<feature type="transmembrane region" description="Helical" evidence="11">
    <location>
        <begin position="1260"/>
        <end position="1283"/>
    </location>
</feature>
<dbReference type="GO" id="GO:0015031">
    <property type="term" value="P:protein transport"/>
    <property type="evidence" value="ECO:0007669"/>
    <property type="project" value="UniProtKB-KW"/>
</dbReference>
<keyword evidence="4 11" id="KW-0812">Transmembrane</keyword>
<protein>
    <submittedName>
        <fullName evidence="13">Sterol 3-beta-glucosyltransferase UGT80B1</fullName>
    </submittedName>
</protein>
<keyword evidence="7" id="KW-0653">Protein transport</keyword>
<feature type="transmembrane region" description="Helical" evidence="11">
    <location>
        <begin position="1010"/>
        <end position="1034"/>
    </location>
</feature>
<dbReference type="InterPro" id="IPR010610">
    <property type="entry name" value="EryCIII-like_C"/>
</dbReference>
<evidence type="ECO:0000313" key="13">
    <source>
        <dbReference type="EMBL" id="OLP95969.1"/>
    </source>
</evidence>
<dbReference type="Pfam" id="PF00810">
    <property type="entry name" value="ER_lumen_recept"/>
    <property type="match status" value="1"/>
</dbReference>
<gene>
    <name evidence="13" type="primary">UGT80B1</name>
    <name evidence="13" type="ORF">AK812_SmicGene21842</name>
</gene>
<reference evidence="13 14" key="1">
    <citation type="submission" date="2016-02" db="EMBL/GenBank/DDBJ databases">
        <title>Genome analysis of coral dinoflagellate symbionts highlights evolutionary adaptations to a symbiotic lifestyle.</title>
        <authorList>
            <person name="Aranda M."/>
            <person name="Li Y."/>
            <person name="Liew Y.J."/>
            <person name="Baumgarten S."/>
            <person name="Simakov O."/>
            <person name="Wilson M."/>
            <person name="Piel J."/>
            <person name="Ashoor H."/>
            <person name="Bougouffa S."/>
            <person name="Bajic V.B."/>
            <person name="Ryu T."/>
            <person name="Ravasi T."/>
            <person name="Bayer T."/>
            <person name="Micklem G."/>
            <person name="Kim H."/>
            <person name="Bhak J."/>
            <person name="Lajeunesse T.C."/>
            <person name="Voolstra C.R."/>
        </authorList>
    </citation>
    <scope>NUCLEOTIDE SEQUENCE [LARGE SCALE GENOMIC DNA]</scope>
    <source>
        <strain evidence="13 14">CCMP2467</strain>
    </source>
</reference>
<keyword evidence="8 11" id="KW-1133">Transmembrane helix</keyword>
<evidence type="ECO:0000256" key="5">
    <source>
        <dbReference type="ARBA" id="ARBA00022824"/>
    </source>
</evidence>
<feature type="transmembrane region" description="Helical" evidence="11">
    <location>
        <begin position="1144"/>
        <end position="1165"/>
    </location>
</feature>
<dbReference type="Pfam" id="PF06722">
    <property type="entry name" value="EryCIII-like_C"/>
    <property type="match status" value="1"/>
</dbReference>
<dbReference type="GO" id="GO:0016192">
    <property type="term" value="P:vesicle-mediated transport"/>
    <property type="evidence" value="ECO:0007669"/>
    <property type="project" value="UniProtKB-KW"/>
</dbReference>
<evidence type="ECO:0000256" key="7">
    <source>
        <dbReference type="ARBA" id="ARBA00022927"/>
    </source>
</evidence>
<dbReference type="GO" id="GO:0006621">
    <property type="term" value="P:protein retention in ER lumen"/>
    <property type="evidence" value="ECO:0007669"/>
    <property type="project" value="InterPro"/>
</dbReference>
<name>A0A1Q9DLE7_SYMMI</name>
<keyword evidence="13" id="KW-0808">Transferase</keyword>
<evidence type="ECO:0000313" key="14">
    <source>
        <dbReference type="Proteomes" id="UP000186817"/>
    </source>
</evidence>
<comment type="similarity">
    <text evidence="2">Belongs to the ERD2 family.</text>
</comment>
<organism evidence="13 14">
    <name type="scientific">Symbiodinium microadriaticum</name>
    <name type="common">Dinoflagellate</name>
    <name type="synonym">Zooxanthella microadriatica</name>
    <dbReference type="NCBI Taxonomy" id="2951"/>
    <lineage>
        <taxon>Eukaryota</taxon>
        <taxon>Sar</taxon>
        <taxon>Alveolata</taxon>
        <taxon>Dinophyceae</taxon>
        <taxon>Suessiales</taxon>
        <taxon>Symbiodiniaceae</taxon>
        <taxon>Symbiodinium</taxon>
    </lineage>
</organism>
<feature type="domain" description="Erythromycin biosynthesis protein CIII-like C-terminal" evidence="12">
    <location>
        <begin position="487"/>
        <end position="579"/>
    </location>
</feature>
<feature type="transmembrane region" description="Helical" evidence="11">
    <location>
        <begin position="1177"/>
        <end position="1202"/>
    </location>
</feature>
<keyword evidence="3" id="KW-0813">Transport</keyword>
<dbReference type="GO" id="GO:0016906">
    <property type="term" value="F:sterol 3-beta-glucosyltransferase activity"/>
    <property type="evidence" value="ECO:0007669"/>
    <property type="project" value="UniProtKB-ARBA"/>
</dbReference>
<keyword evidence="10" id="KW-0675">Receptor</keyword>
<evidence type="ECO:0000256" key="3">
    <source>
        <dbReference type="ARBA" id="ARBA00022448"/>
    </source>
</evidence>
<dbReference type="GO" id="GO:0046923">
    <property type="term" value="F:ER retention sequence binding"/>
    <property type="evidence" value="ECO:0007669"/>
    <property type="project" value="InterPro"/>
</dbReference>
<evidence type="ECO:0000256" key="1">
    <source>
        <dbReference type="ARBA" id="ARBA00004477"/>
    </source>
</evidence>
<dbReference type="FunFam" id="3.40.50.2000:FF:000009">
    <property type="entry name" value="Sterol 3-beta-glucosyltransferase UGT80A2"/>
    <property type="match status" value="1"/>
</dbReference>
<evidence type="ECO:0000256" key="2">
    <source>
        <dbReference type="ARBA" id="ARBA00010120"/>
    </source>
</evidence>
<keyword evidence="6" id="KW-0931">ER-Golgi transport</keyword>
<sequence>MGSVYLSGSLAAVLHGDVPAKDLLRLRVKPTYNDPADDTAFYHSIAAFGLSFALGENAAQLAMRNDCVDVGTCLQAAADSEGREIHESRNSDDSAIRSDNADQVKHVMRHCVARHQLAQAVVKDTYHDAADQGAIYHLVASYGLKFEIGDTPFDLAKRNECNNAARALRRYQVTSALRLAAIEPETAAKSSGSSPNVSATIRPQSDSAMGRRIMIAFDGSRGDNQPYLVLARELIRSGFDVLALGCEEATDLAEAFGVPFKAINWCQKKTCTNQKFVDSMKTQNFGQMAEVHREVRPEGSVFKQCETIYEAALQFKPEYALATVLLRQWKTEQGPVWEKIFQRPLADFAPALQDYFDMMGNDSKFYHVVTETSLHREVPADFSSTIIRVGPMVAENAMQVGPEFGSDMSKAVEDFLAAGEPPVYFGFGSMIGTSSKFMTLLCLRALRLTGLRGVCCAGWSEMSLDLVDGEPDAEELKSYSQKNALFVKYAQHGSLFPRCCVIVHHGGTGTTNASLTSGVPTVILPVCFDQFAHSDDINELGCGVGLAAIHKLEPSDVSEAVLKCLRTPEICNKAREVATIIEKEKDEGPKDMVAFLQMFFKQFVDTGRQLKLQDYWRGSSAMQLAEGPAPPEASAATPMDLKVQLTNAMTGEEICTVSASSQWTIALLARATASQAPSPGGCRIFLKGAAALTAGTVLADLQEDAEETIQLSSLVLSAVDGVYTARIKLGDFEEQDFAGGLRPGRLHLIGGRGRGRDPPARVGLKLHKDGMVEFVYEKRPFDRGHCAPDSGGRYVYAKGKWTYSVPGVEVVLTQGTEGTFIRGMRTDDGRFQQEQAGILGVGPGTTIAVSPSNVILLAMVKEGQFDIVQTRHRLEGGSPPVALPAGAALVKEDKADTVPFDRVFMSRGSWWHLDPLRLALRCRDRRAAGKVAAWVKSVMQAAGTLFRKPELRACKFRCVPFLGAPGACWLVVKPGLQAPGESVMIRLPDGYEPYAGCEDWVRELVEHVTMLLMVGCVLQLMSVVMTIVMAIMVLRTTMLFGSVMVRNDHGDDDACDDGGDVDDVDGAGRLGQRLRAFTEMSSFVCYCLCLALALPHAVGDVDDGSAQLLQTAQLQAQLQADKSRVLTGEWLDKFEHWRWAFRGLSLQTLATVVGARVLHLLSHYIGLHYRPNVLPWLLYPFVDVVSACIGCALLASFCLYYYPSYERDKDNFGIHIFEKFELLPKNSPLKSSPMVAASFLYAVVAVLALMWYFVRRSQHGFWVSYFCCYYEAMGAVALIPQLWMFHQDKRVSPLLSYFVVLTALNRFFTLCFWICYPHVFLWRYPDNRGVQMVSETLNLLILSDFLFYWARSKIRGDEEVIIGDGMMV</sequence>
<evidence type="ECO:0000256" key="10">
    <source>
        <dbReference type="ARBA" id="ARBA00023170"/>
    </source>
</evidence>
<evidence type="ECO:0000256" key="11">
    <source>
        <dbReference type="SAM" id="Phobius"/>
    </source>
</evidence>
<dbReference type="Gene3D" id="3.40.50.2000">
    <property type="entry name" value="Glycogen Phosphorylase B"/>
    <property type="match status" value="2"/>
</dbReference>
<evidence type="ECO:0000256" key="6">
    <source>
        <dbReference type="ARBA" id="ARBA00022892"/>
    </source>
</evidence>
<evidence type="ECO:0000259" key="12">
    <source>
        <dbReference type="Pfam" id="PF06722"/>
    </source>
</evidence>
<dbReference type="SUPFAM" id="SSF53756">
    <property type="entry name" value="UDP-Glycosyltransferase/glycogen phosphorylase"/>
    <property type="match status" value="1"/>
</dbReference>
<dbReference type="InterPro" id="IPR050426">
    <property type="entry name" value="Glycosyltransferase_28"/>
</dbReference>
<evidence type="ECO:0000256" key="4">
    <source>
        <dbReference type="ARBA" id="ARBA00022692"/>
    </source>
</evidence>
<dbReference type="OrthoDB" id="416612at2759"/>
<dbReference type="PANTHER" id="PTHR48050">
    <property type="entry name" value="STEROL 3-BETA-GLUCOSYLTRANSFERASE"/>
    <property type="match status" value="1"/>
</dbReference>
<comment type="subcellular location">
    <subcellularLocation>
        <location evidence="1">Endoplasmic reticulum membrane</location>
        <topology evidence="1">Multi-pass membrane protein</topology>
    </subcellularLocation>
</comment>
<accession>A0A1Q9DLE7</accession>
<comment type="caution">
    <text evidence="13">The sequence shown here is derived from an EMBL/GenBank/DDBJ whole genome shotgun (WGS) entry which is preliminary data.</text>
</comment>
<feature type="transmembrane region" description="Helical" evidence="11">
    <location>
        <begin position="1234"/>
        <end position="1254"/>
    </location>
</feature>
<keyword evidence="9 11" id="KW-0472">Membrane</keyword>
<proteinExistence type="inferred from homology"/>
<evidence type="ECO:0000256" key="8">
    <source>
        <dbReference type="ARBA" id="ARBA00022989"/>
    </source>
</evidence>
<keyword evidence="5" id="KW-0256">Endoplasmic reticulum</keyword>
<dbReference type="InterPro" id="IPR000133">
    <property type="entry name" value="ER_ret_rcpt"/>
</dbReference>
<evidence type="ECO:0000256" key="9">
    <source>
        <dbReference type="ARBA" id="ARBA00023136"/>
    </source>
</evidence>
<dbReference type="PANTHER" id="PTHR48050:SF13">
    <property type="entry name" value="STEROL 3-BETA-GLUCOSYLTRANSFERASE UGT80A2"/>
    <property type="match status" value="1"/>
</dbReference>
<dbReference type="EMBL" id="LSRX01000484">
    <property type="protein sequence ID" value="OLP95969.1"/>
    <property type="molecule type" value="Genomic_DNA"/>
</dbReference>
<feature type="transmembrane region" description="Helical" evidence="11">
    <location>
        <begin position="1295"/>
        <end position="1320"/>
    </location>
</feature>